<evidence type="ECO:0000256" key="8">
    <source>
        <dbReference type="ARBA" id="ARBA00022771"/>
    </source>
</evidence>
<comment type="subcellular location">
    <subcellularLocation>
        <location evidence="2">Membrane</location>
        <topology evidence="2">Single-pass membrane protein</topology>
    </subcellularLocation>
</comment>
<keyword evidence="10" id="KW-0862">Zinc</keyword>
<dbReference type="CDD" id="cd16461">
    <property type="entry name" value="RING-H2_EL5-like"/>
    <property type="match status" value="1"/>
</dbReference>
<dbReference type="EC" id="2.3.2.27" evidence="4"/>
<organism evidence="18 19">
    <name type="scientific">Cinchona calisaya</name>
    <dbReference type="NCBI Taxonomy" id="153742"/>
    <lineage>
        <taxon>Eukaryota</taxon>
        <taxon>Viridiplantae</taxon>
        <taxon>Streptophyta</taxon>
        <taxon>Embryophyta</taxon>
        <taxon>Tracheophyta</taxon>
        <taxon>Spermatophyta</taxon>
        <taxon>Magnoliopsida</taxon>
        <taxon>eudicotyledons</taxon>
        <taxon>Gunneridae</taxon>
        <taxon>Pentapetalae</taxon>
        <taxon>asterids</taxon>
        <taxon>lamiids</taxon>
        <taxon>Gentianales</taxon>
        <taxon>Rubiaceae</taxon>
        <taxon>Cinchonoideae</taxon>
        <taxon>Cinchoneae</taxon>
        <taxon>Cinchona</taxon>
    </lineage>
</organism>
<feature type="domain" description="RING-type" evidence="17">
    <location>
        <begin position="103"/>
        <end position="145"/>
    </location>
</feature>
<dbReference type="InterPro" id="IPR001841">
    <property type="entry name" value="Znf_RING"/>
</dbReference>
<keyword evidence="11 16" id="KW-1133">Transmembrane helix</keyword>
<dbReference type="AlphaFoldDB" id="A0ABD3AY59"/>
<keyword evidence="9" id="KW-0833">Ubl conjugation pathway</keyword>
<evidence type="ECO:0000256" key="14">
    <source>
        <dbReference type="PROSITE-ProRule" id="PRU00175"/>
    </source>
</evidence>
<accession>A0ABD3AY59</accession>
<sequence>MDTLNSPPASPNSFYPPLLISVVGVFSTCTALVIYHFVLIKYCKRRTQTATPNANEAHAVSAILPTGVDQKLLETIPIIPYSSNKQQEENDDHHLFRVDQSECVVCLGELEHGEFVRLLPNCKHAFHVPCIDQWFVAHTSCPICRFPIIAAADPPVTNVVDNSSSSLPPPPLLIRAVEIPSQQNSARASVANDDDACSSYEVKGQSSYRLLKHCGSLVLPTERASSSARLITGLKRSLSLDQSSVIIDMQRENGIRDGDSSSSSSKDDLVTSSSRTRSIRHLDRVSSKLLSSFSRLRLGKNTDILPY</sequence>
<dbReference type="SUPFAM" id="SSF57850">
    <property type="entry name" value="RING/U-box"/>
    <property type="match status" value="1"/>
</dbReference>
<keyword evidence="7" id="KW-0479">Metal-binding</keyword>
<feature type="compositionally biased region" description="Basic and acidic residues" evidence="15">
    <location>
        <begin position="252"/>
        <end position="269"/>
    </location>
</feature>
<evidence type="ECO:0000256" key="12">
    <source>
        <dbReference type="ARBA" id="ARBA00023136"/>
    </source>
</evidence>
<feature type="transmembrane region" description="Helical" evidence="16">
    <location>
        <begin position="14"/>
        <end position="38"/>
    </location>
</feature>
<keyword evidence="6 16" id="KW-0812">Transmembrane</keyword>
<dbReference type="GO" id="GO:0061630">
    <property type="term" value="F:ubiquitin protein ligase activity"/>
    <property type="evidence" value="ECO:0007669"/>
    <property type="project" value="UniProtKB-EC"/>
</dbReference>
<evidence type="ECO:0000256" key="13">
    <source>
        <dbReference type="ARBA" id="ARBA00024209"/>
    </source>
</evidence>
<evidence type="ECO:0000256" key="11">
    <source>
        <dbReference type="ARBA" id="ARBA00022989"/>
    </source>
</evidence>
<dbReference type="PANTHER" id="PTHR46913:SF1">
    <property type="entry name" value="RING-H2 FINGER PROTEIN ATL16"/>
    <property type="match status" value="1"/>
</dbReference>
<evidence type="ECO:0000256" key="15">
    <source>
        <dbReference type="SAM" id="MobiDB-lite"/>
    </source>
</evidence>
<keyword evidence="8 14" id="KW-0863">Zinc-finger</keyword>
<keyword evidence="12 16" id="KW-0472">Membrane</keyword>
<dbReference type="SMART" id="SM00184">
    <property type="entry name" value="RING"/>
    <property type="match status" value="1"/>
</dbReference>
<feature type="region of interest" description="Disordered" evidence="15">
    <location>
        <begin position="252"/>
        <end position="276"/>
    </location>
</feature>
<dbReference type="GO" id="GO:0008270">
    <property type="term" value="F:zinc ion binding"/>
    <property type="evidence" value="ECO:0007669"/>
    <property type="project" value="UniProtKB-KW"/>
</dbReference>
<evidence type="ECO:0000313" key="18">
    <source>
        <dbReference type="EMBL" id="KAL3536197.1"/>
    </source>
</evidence>
<evidence type="ECO:0000313" key="19">
    <source>
        <dbReference type="Proteomes" id="UP001630127"/>
    </source>
</evidence>
<evidence type="ECO:0000256" key="7">
    <source>
        <dbReference type="ARBA" id="ARBA00022723"/>
    </source>
</evidence>
<dbReference type="InterPro" id="IPR044600">
    <property type="entry name" value="ATL1/ATL16-like"/>
</dbReference>
<protein>
    <recommendedName>
        <fullName evidence="4">RING-type E3 ubiquitin transferase</fullName>
        <ecNumber evidence="4">2.3.2.27</ecNumber>
    </recommendedName>
</protein>
<evidence type="ECO:0000256" key="9">
    <source>
        <dbReference type="ARBA" id="ARBA00022786"/>
    </source>
</evidence>
<dbReference type="GO" id="GO:0016020">
    <property type="term" value="C:membrane"/>
    <property type="evidence" value="ECO:0007669"/>
    <property type="project" value="UniProtKB-SubCell"/>
</dbReference>
<reference evidence="18 19" key="1">
    <citation type="submission" date="2024-11" db="EMBL/GenBank/DDBJ databases">
        <title>A near-complete genome assembly of Cinchona calisaya.</title>
        <authorList>
            <person name="Lian D.C."/>
            <person name="Zhao X.W."/>
            <person name="Wei L."/>
        </authorList>
    </citation>
    <scope>NUCLEOTIDE SEQUENCE [LARGE SCALE GENOMIC DNA]</scope>
    <source>
        <tissue evidence="18">Nenye</tissue>
    </source>
</reference>
<proteinExistence type="inferred from homology"/>
<comment type="catalytic activity">
    <reaction evidence="1">
        <text>S-ubiquitinyl-[E2 ubiquitin-conjugating enzyme]-L-cysteine + [acceptor protein]-L-lysine = [E2 ubiquitin-conjugating enzyme]-L-cysteine + N(6)-ubiquitinyl-[acceptor protein]-L-lysine.</text>
        <dbReference type="EC" id="2.3.2.27"/>
    </reaction>
</comment>
<dbReference type="Pfam" id="PF13639">
    <property type="entry name" value="zf-RING_2"/>
    <property type="match status" value="1"/>
</dbReference>
<keyword evidence="19" id="KW-1185">Reference proteome</keyword>
<evidence type="ECO:0000256" key="6">
    <source>
        <dbReference type="ARBA" id="ARBA00022692"/>
    </source>
</evidence>
<dbReference type="PANTHER" id="PTHR46913">
    <property type="entry name" value="RING-H2 FINGER PROTEIN ATL16"/>
    <property type="match status" value="1"/>
</dbReference>
<evidence type="ECO:0000256" key="1">
    <source>
        <dbReference type="ARBA" id="ARBA00000900"/>
    </source>
</evidence>
<evidence type="ECO:0000256" key="2">
    <source>
        <dbReference type="ARBA" id="ARBA00004167"/>
    </source>
</evidence>
<evidence type="ECO:0000256" key="5">
    <source>
        <dbReference type="ARBA" id="ARBA00022679"/>
    </source>
</evidence>
<dbReference type="Proteomes" id="UP001630127">
    <property type="component" value="Unassembled WGS sequence"/>
</dbReference>
<keyword evidence="5" id="KW-0808">Transferase</keyword>
<evidence type="ECO:0000256" key="10">
    <source>
        <dbReference type="ARBA" id="ARBA00022833"/>
    </source>
</evidence>
<dbReference type="EMBL" id="JBJUIK010000002">
    <property type="protein sequence ID" value="KAL3536197.1"/>
    <property type="molecule type" value="Genomic_DNA"/>
</dbReference>
<dbReference type="PROSITE" id="PS50089">
    <property type="entry name" value="ZF_RING_2"/>
    <property type="match status" value="1"/>
</dbReference>
<dbReference type="InterPro" id="IPR013083">
    <property type="entry name" value="Znf_RING/FYVE/PHD"/>
</dbReference>
<evidence type="ECO:0000256" key="4">
    <source>
        <dbReference type="ARBA" id="ARBA00012483"/>
    </source>
</evidence>
<evidence type="ECO:0000256" key="3">
    <source>
        <dbReference type="ARBA" id="ARBA00004906"/>
    </source>
</evidence>
<comment type="pathway">
    <text evidence="3">Protein modification; protein ubiquitination.</text>
</comment>
<comment type="caution">
    <text evidence="18">The sequence shown here is derived from an EMBL/GenBank/DDBJ whole genome shotgun (WGS) entry which is preliminary data.</text>
</comment>
<evidence type="ECO:0000259" key="17">
    <source>
        <dbReference type="PROSITE" id="PS50089"/>
    </source>
</evidence>
<evidence type="ECO:0000256" key="16">
    <source>
        <dbReference type="SAM" id="Phobius"/>
    </source>
</evidence>
<comment type="similarity">
    <text evidence="13">Belongs to the RING-type zinc finger family. ATL subfamily.</text>
</comment>
<gene>
    <name evidence="18" type="ORF">ACH5RR_004658</name>
</gene>
<name>A0ABD3AY59_9GENT</name>
<dbReference type="Gene3D" id="3.30.40.10">
    <property type="entry name" value="Zinc/RING finger domain, C3HC4 (zinc finger)"/>
    <property type="match status" value="1"/>
</dbReference>